<keyword evidence="1" id="KW-1185">Reference proteome</keyword>
<dbReference type="PANTHER" id="PTHR34095:SF1">
    <property type="entry name" value="LARGE RIBOSOMAL SUBUNIT PROTEIN ML55"/>
    <property type="match status" value="1"/>
</dbReference>
<dbReference type="GO" id="GO:0006412">
    <property type="term" value="P:translation"/>
    <property type="evidence" value="ECO:0007669"/>
    <property type="project" value="TreeGrafter"/>
</dbReference>
<organism evidence="1 2">
    <name type="scientific">Parastrongyloides trichosuri</name>
    <name type="common">Possum-specific nematode worm</name>
    <dbReference type="NCBI Taxonomy" id="131310"/>
    <lineage>
        <taxon>Eukaryota</taxon>
        <taxon>Metazoa</taxon>
        <taxon>Ecdysozoa</taxon>
        <taxon>Nematoda</taxon>
        <taxon>Chromadorea</taxon>
        <taxon>Rhabditida</taxon>
        <taxon>Tylenchina</taxon>
        <taxon>Panagrolaimomorpha</taxon>
        <taxon>Strongyloidoidea</taxon>
        <taxon>Strongyloididae</taxon>
        <taxon>Parastrongyloides</taxon>
    </lineage>
</organism>
<accession>A0A0N4ZNS7</accession>
<dbReference type="STRING" id="131310.A0A0N4ZNS7"/>
<dbReference type="Pfam" id="PF09776">
    <property type="entry name" value="Mitoc_L55"/>
    <property type="match status" value="1"/>
</dbReference>
<dbReference type="Gene3D" id="6.20.130.20">
    <property type="entry name" value="Mitochondrial ribosomal protein L55"/>
    <property type="match status" value="1"/>
</dbReference>
<dbReference type="AlphaFoldDB" id="A0A0N4ZNS7"/>
<evidence type="ECO:0000313" key="2">
    <source>
        <dbReference type="WBParaSite" id="PTRK_0001019000.1"/>
    </source>
</evidence>
<dbReference type="GO" id="GO:0003735">
    <property type="term" value="F:structural constituent of ribosome"/>
    <property type="evidence" value="ECO:0007669"/>
    <property type="project" value="InterPro"/>
</dbReference>
<dbReference type="InterPro" id="IPR018615">
    <property type="entry name" value="Ribosomal_mL55"/>
</dbReference>
<dbReference type="WBParaSite" id="PTRK_0001019000.1">
    <property type="protein sequence ID" value="PTRK_0001019000.1"/>
    <property type="gene ID" value="PTRK_0001019000"/>
</dbReference>
<name>A0A0N4ZNS7_PARTI</name>
<evidence type="ECO:0000313" key="1">
    <source>
        <dbReference type="Proteomes" id="UP000038045"/>
    </source>
</evidence>
<proteinExistence type="predicted"/>
<sequence length="128" mass="15034">MLFQRLAQILSIQKSFLSISQGLFCLKKFKVFFIVIQNCHRASITNVGRKKYVKEYVAEVMKADGSIVYGRFKEPYHLVQLPLDLNSLSEDERRQILAARKPKAKKIEEDVIDDTFDSEEYEKIWKKD</sequence>
<dbReference type="InterPro" id="IPR044884">
    <property type="entry name" value="Ribosomal_mL55_sf"/>
</dbReference>
<dbReference type="GO" id="GO:0005762">
    <property type="term" value="C:mitochondrial large ribosomal subunit"/>
    <property type="evidence" value="ECO:0007669"/>
    <property type="project" value="InterPro"/>
</dbReference>
<protein>
    <submittedName>
        <fullName evidence="2">39S ribosomal protein L55, mitochondrial</fullName>
    </submittedName>
</protein>
<reference evidence="2" key="1">
    <citation type="submission" date="2017-02" db="UniProtKB">
        <authorList>
            <consortium name="WormBaseParasite"/>
        </authorList>
    </citation>
    <scope>IDENTIFICATION</scope>
</reference>
<dbReference type="PANTHER" id="PTHR34095">
    <property type="entry name" value="39S RIBOSOMAL PROTEIN L55, MITOCHONDRIAL"/>
    <property type="match status" value="1"/>
</dbReference>
<dbReference type="Proteomes" id="UP000038045">
    <property type="component" value="Unplaced"/>
</dbReference>